<dbReference type="Gene3D" id="3.30.160.60">
    <property type="entry name" value="Classic Zinc Finger"/>
    <property type="match status" value="2"/>
</dbReference>
<dbReference type="PANTHER" id="PTHR46105:SF28">
    <property type="entry name" value="ZINC FINGER PROTEIN 37-LIKE"/>
    <property type="match status" value="1"/>
</dbReference>
<keyword evidence="1" id="KW-0862">Zinc</keyword>
<sequence>MEERVTSERYVSLVTQWGTKLSEAIKKLRHQEELISSLKREKFILSEKLSASEATVRKFDDEKAAILVRHQEEEEKLRNDHQKQISCLQNQLTQLQHEKLDLQEKLIHFQGKASNNNEEMNLFQAQKLEDEKKLKTHYKKKVALLQMQVKRANTKSSSSELEELSSLQAKVGVLNKKVVSLETELVKTKKGKIDAEAELIQRMKSEMDKLDKKFASLDDQSFDEMEIEQPPILEIELEAMQETSGHASTSTSGEQMVEDDQDIVEIESVSTSDENESIHLESSCSASASGTQMIHEPEPSTSKDFVFDTTPIPSDSDEDDDDISFICEMPEKTSRQKQNSLVDGDSGFTSSTTGHQVGDNHAEDTFNVGDSHAEDISKVGDSHAEDISKVGDNHAEDTSKVGGLYPQCTCGKQFTTKSSLVTHLRYHQERRFLCKVCKKKFHRFSVWRNHMRVKHKEKPTENFGCSNCGVGFSTKAQFLQHRKLFHSRKT</sequence>
<keyword evidence="2" id="KW-0175">Coiled coil</keyword>
<dbReference type="PROSITE" id="PS50157">
    <property type="entry name" value="ZINC_FINGER_C2H2_2"/>
    <property type="match status" value="3"/>
</dbReference>
<dbReference type="PROSITE" id="PS00028">
    <property type="entry name" value="ZINC_FINGER_C2H2_1"/>
    <property type="match status" value="2"/>
</dbReference>
<evidence type="ECO:0000259" key="4">
    <source>
        <dbReference type="PROSITE" id="PS50157"/>
    </source>
</evidence>
<feature type="coiled-coil region" evidence="2">
    <location>
        <begin position="71"/>
        <end position="105"/>
    </location>
</feature>
<feature type="domain" description="C2H2-type" evidence="4">
    <location>
        <begin position="432"/>
        <end position="459"/>
    </location>
</feature>
<comment type="caution">
    <text evidence="5">The sequence shown here is derived from an EMBL/GenBank/DDBJ whole genome shotgun (WGS) entry which is preliminary data.</text>
</comment>
<feature type="coiled-coil region" evidence="2">
    <location>
        <begin position="164"/>
        <end position="220"/>
    </location>
</feature>
<evidence type="ECO:0000313" key="5">
    <source>
        <dbReference type="EMBL" id="CAL8092223.1"/>
    </source>
</evidence>
<proteinExistence type="predicted"/>
<feature type="region of interest" description="Disordered" evidence="3">
    <location>
        <begin position="270"/>
        <end position="368"/>
    </location>
</feature>
<evidence type="ECO:0000256" key="1">
    <source>
        <dbReference type="PROSITE-ProRule" id="PRU00042"/>
    </source>
</evidence>
<feature type="domain" description="C2H2-type" evidence="4">
    <location>
        <begin position="405"/>
        <end position="432"/>
    </location>
</feature>
<dbReference type="Proteomes" id="UP001642540">
    <property type="component" value="Unassembled WGS sequence"/>
</dbReference>
<evidence type="ECO:0000256" key="2">
    <source>
        <dbReference type="SAM" id="Coils"/>
    </source>
</evidence>
<gene>
    <name evidence="5" type="ORF">ODALV1_LOCUS8154</name>
</gene>
<dbReference type="Pfam" id="PF00096">
    <property type="entry name" value="zf-C2H2"/>
    <property type="match status" value="1"/>
</dbReference>
<reference evidence="5 6" key="1">
    <citation type="submission" date="2024-08" db="EMBL/GenBank/DDBJ databases">
        <authorList>
            <person name="Cucini C."/>
            <person name="Frati F."/>
        </authorList>
    </citation>
    <scope>NUCLEOTIDE SEQUENCE [LARGE SCALE GENOMIC DNA]</scope>
</reference>
<organism evidence="5 6">
    <name type="scientific">Orchesella dallaii</name>
    <dbReference type="NCBI Taxonomy" id="48710"/>
    <lineage>
        <taxon>Eukaryota</taxon>
        <taxon>Metazoa</taxon>
        <taxon>Ecdysozoa</taxon>
        <taxon>Arthropoda</taxon>
        <taxon>Hexapoda</taxon>
        <taxon>Collembola</taxon>
        <taxon>Entomobryomorpha</taxon>
        <taxon>Entomobryoidea</taxon>
        <taxon>Orchesellidae</taxon>
        <taxon>Orchesellinae</taxon>
        <taxon>Orchesella</taxon>
    </lineage>
</organism>
<dbReference type="SUPFAM" id="SSF57667">
    <property type="entry name" value="beta-beta-alpha zinc fingers"/>
    <property type="match status" value="1"/>
</dbReference>
<keyword evidence="1" id="KW-0479">Metal-binding</keyword>
<keyword evidence="6" id="KW-1185">Reference proteome</keyword>
<name>A0ABP1QAS5_9HEXA</name>
<evidence type="ECO:0000256" key="3">
    <source>
        <dbReference type="SAM" id="MobiDB-lite"/>
    </source>
</evidence>
<keyword evidence="1" id="KW-0863">Zinc-finger</keyword>
<dbReference type="InterPro" id="IPR013087">
    <property type="entry name" value="Znf_C2H2_type"/>
</dbReference>
<dbReference type="InterPro" id="IPR036236">
    <property type="entry name" value="Znf_C2H2_sf"/>
</dbReference>
<feature type="compositionally biased region" description="Polar residues" evidence="3">
    <location>
        <begin position="280"/>
        <end position="292"/>
    </location>
</feature>
<feature type="compositionally biased region" description="Polar residues" evidence="3">
    <location>
        <begin position="336"/>
        <end position="355"/>
    </location>
</feature>
<protein>
    <recommendedName>
        <fullName evidence="4">C2H2-type domain-containing protein</fullName>
    </recommendedName>
</protein>
<dbReference type="EMBL" id="CAXLJM020000025">
    <property type="protein sequence ID" value="CAL8092223.1"/>
    <property type="molecule type" value="Genomic_DNA"/>
</dbReference>
<feature type="domain" description="C2H2-type" evidence="4">
    <location>
        <begin position="463"/>
        <end position="490"/>
    </location>
</feature>
<dbReference type="SMART" id="SM00355">
    <property type="entry name" value="ZnF_C2H2"/>
    <property type="match status" value="3"/>
</dbReference>
<dbReference type="PANTHER" id="PTHR46105">
    <property type="entry name" value="AGAP004733-PA"/>
    <property type="match status" value="1"/>
</dbReference>
<dbReference type="InterPro" id="IPR050457">
    <property type="entry name" value="ZnFinger_BTB_dom_contain"/>
</dbReference>
<evidence type="ECO:0000313" key="6">
    <source>
        <dbReference type="Proteomes" id="UP001642540"/>
    </source>
</evidence>
<accession>A0ABP1QAS5</accession>